<evidence type="ECO:0000313" key="9">
    <source>
        <dbReference type="Proteomes" id="UP001642360"/>
    </source>
</evidence>
<feature type="transmembrane region" description="Helical" evidence="7">
    <location>
        <begin position="6"/>
        <end position="33"/>
    </location>
</feature>
<comment type="similarity">
    <text evidence="2">Belongs to the purine permeases (TC 2.A.7.14) family.</text>
</comment>
<dbReference type="GO" id="GO:0016020">
    <property type="term" value="C:membrane"/>
    <property type="evidence" value="ECO:0007669"/>
    <property type="project" value="UniProtKB-SubCell"/>
</dbReference>
<keyword evidence="9" id="KW-1185">Reference proteome</keyword>
<evidence type="ECO:0000256" key="3">
    <source>
        <dbReference type="ARBA" id="ARBA00022448"/>
    </source>
</evidence>
<organism evidence="8 9">
    <name type="scientific">Ilex paraguariensis</name>
    <name type="common">yerba mate</name>
    <dbReference type="NCBI Taxonomy" id="185542"/>
    <lineage>
        <taxon>Eukaryota</taxon>
        <taxon>Viridiplantae</taxon>
        <taxon>Streptophyta</taxon>
        <taxon>Embryophyta</taxon>
        <taxon>Tracheophyta</taxon>
        <taxon>Spermatophyta</taxon>
        <taxon>Magnoliopsida</taxon>
        <taxon>eudicotyledons</taxon>
        <taxon>Gunneridae</taxon>
        <taxon>Pentapetalae</taxon>
        <taxon>asterids</taxon>
        <taxon>campanulids</taxon>
        <taxon>Aquifoliales</taxon>
        <taxon>Aquifoliaceae</taxon>
        <taxon>Ilex</taxon>
    </lineage>
</organism>
<gene>
    <name evidence="8" type="ORF">ILEXP_LOCUS38266</name>
</gene>
<dbReference type="EMBL" id="CAUOFW020005169">
    <property type="protein sequence ID" value="CAK9168850.1"/>
    <property type="molecule type" value="Genomic_DNA"/>
</dbReference>
<dbReference type="InterPro" id="IPR030182">
    <property type="entry name" value="PUP_plant"/>
</dbReference>
<feature type="transmembrane region" description="Helical" evidence="7">
    <location>
        <begin position="72"/>
        <end position="96"/>
    </location>
</feature>
<dbReference type="PANTHER" id="PTHR31376">
    <property type="entry name" value="OS09G0467300 PROTEIN-RELATED"/>
    <property type="match status" value="1"/>
</dbReference>
<evidence type="ECO:0000313" key="8">
    <source>
        <dbReference type="EMBL" id="CAK9168850.1"/>
    </source>
</evidence>
<evidence type="ECO:0000256" key="5">
    <source>
        <dbReference type="ARBA" id="ARBA00022989"/>
    </source>
</evidence>
<comment type="caution">
    <text evidence="8">The sequence shown here is derived from an EMBL/GenBank/DDBJ whole genome shotgun (WGS) entry which is preliminary data.</text>
</comment>
<dbReference type="SUPFAM" id="SSF103481">
    <property type="entry name" value="Multidrug resistance efflux transporter EmrE"/>
    <property type="match status" value="1"/>
</dbReference>
<comment type="subcellular location">
    <subcellularLocation>
        <location evidence="1">Membrane</location>
        <topology evidence="1">Multi-pass membrane protein</topology>
    </subcellularLocation>
</comment>
<reference evidence="8 9" key="1">
    <citation type="submission" date="2024-02" db="EMBL/GenBank/DDBJ databases">
        <authorList>
            <person name="Vignale AGUSTIN F."/>
            <person name="Sosa J E."/>
            <person name="Modenutti C."/>
        </authorList>
    </citation>
    <scope>NUCLEOTIDE SEQUENCE [LARGE SCALE GENOMIC DNA]</scope>
</reference>
<keyword evidence="4 7" id="KW-0812">Transmembrane</keyword>
<dbReference type="InterPro" id="IPR037185">
    <property type="entry name" value="EmrE-like"/>
</dbReference>
<keyword evidence="3" id="KW-0813">Transport</keyword>
<sequence length="135" mass="14832">MYSYAYAYLPASTASLLASSVLVFSTLFGYFIVKKKINDSVVNSIAIITAAMTIIALDSDSDRYAYITESQYIMGFVWIIMGSALHWLIFALVVSFCRITREKIFSCCLGATGHGFPICLCSPRLGSLSVGILKR</sequence>
<evidence type="ECO:0000256" key="2">
    <source>
        <dbReference type="ARBA" id="ARBA00006213"/>
    </source>
</evidence>
<evidence type="ECO:0000256" key="6">
    <source>
        <dbReference type="ARBA" id="ARBA00023136"/>
    </source>
</evidence>
<protein>
    <submittedName>
        <fullName evidence="8">Uncharacterized protein</fullName>
    </submittedName>
</protein>
<proteinExistence type="inferred from homology"/>
<feature type="transmembrane region" description="Helical" evidence="7">
    <location>
        <begin position="40"/>
        <end position="57"/>
    </location>
</feature>
<dbReference type="Pfam" id="PF16913">
    <property type="entry name" value="PUNUT"/>
    <property type="match status" value="1"/>
</dbReference>
<dbReference type="GO" id="GO:0005345">
    <property type="term" value="F:purine nucleobase transmembrane transporter activity"/>
    <property type="evidence" value="ECO:0007669"/>
    <property type="project" value="UniProtKB-ARBA"/>
</dbReference>
<evidence type="ECO:0000256" key="4">
    <source>
        <dbReference type="ARBA" id="ARBA00022692"/>
    </source>
</evidence>
<accession>A0ABC8TMN1</accession>
<keyword evidence="6 7" id="KW-0472">Membrane</keyword>
<dbReference type="AlphaFoldDB" id="A0ABC8TMN1"/>
<evidence type="ECO:0000256" key="7">
    <source>
        <dbReference type="SAM" id="Phobius"/>
    </source>
</evidence>
<name>A0ABC8TMN1_9AQUA</name>
<evidence type="ECO:0000256" key="1">
    <source>
        <dbReference type="ARBA" id="ARBA00004141"/>
    </source>
</evidence>
<dbReference type="Proteomes" id="UP001642360">
    <property type="component" value="Unassembled WGS sequence"/>
</dbReference>
<dbReference type="PANTHER" id="PTHR31376:SF10">
    <property type="entry name" value="PURINE PERMEASE 5-RELATED"/>
    <property type="match status" value="1"/>
</dbReference>
<keyword evidence="5 7" id="KW-1133">Transmembrane helix</keyword>